<dbReference type="InterPro" id="IPR026983">
    <property type="entry name" value="DHC"/>
</dbReference>
<dbReference type="InterPro" id="IPR027417">
    <property type="entry name" value="P-loop_NTPase"/>
</dbReference>
<evidence type="ECO:0000259" key="2">
    <source>
        <dbReference type="Pfam" id="PF12774"/>
    </source>
</evidence>
<dbReference type="GO" id="GO:0005524">
    <property type="term" value="F:ATP binding"/>
    <property type="evidence" value="ECO:0007669"/>
    <property type="project" value="InterPro"/>
</dbReference>
<evidence type="ECO:0000313" key="3">
    <source>
        <dbReference type="EMBL" id="KAE9035938.1"/>
    </source>
</evidence>
<proteinExistence type="predicted"/>
<dbReference type="Gene3D" id="1.10.8.710">
    <property type="match status" value="1"/>
</dbReference>
<dbReference type="EMBL" id="QXFV01000493">
    <property type="protein sequence ID" value="KAE9035938.1"/>
    <property type="molecule type" value="Genomic_DNA"/>
</dbReference>
<accession>A0A6A3N6H5</accession>
<protein>
    <recommendedName>
        <fullName evidence="2">Dynein heavy chain hydrolytic ATP-binding dynein motor region domain-containing protein</fullName>
    </recommendedName>
</protein>
<comment type="caution">
    <text evidence="3">The sequence shown here is derived from an EMBL/GenBank/DDBJ whole genome shotgun (WGS) entry which is preliminary data.</text>
</comment>
<dbReference type="Pfam" id="PF12774">
    <property type="entry name" value="AAA_6"/>
    <property type="match status" value="2"/>
</dbReference>
<evidence type="ECO:0000313" key="4">
    <source>
        <dbReference type="Proteomes" id="UP000429607"/>
    </source>
</evidence>
<gene>
    <name evidence="3" type="ORF">PR001_g9077</name>
</gene>
<reference evidence="3 4" key="1">
    <citation type="submission" date="2018-09" db="EMBL/GenBank/DDBJ databases">
        <title>Genomic investigation of the strawberry pathogen Phytophthora fragariae indicates pathogenicity is determined by transcriptional variation in three key races.</title>
        <authorList>
            <person name="Adams T.M."/>
            <person name="Armitage A.D."/>
            <person name="Sobczyk M.K."/>
            <person name="Bates H.J."/>
            <person name="Dunwell J.M."/>
            <person name="Nellist C.F."/>
            <person name="Harrison R.J."/>
        </authorList>
    </citation>
    <scope>NUCLEOTIDE SEQUENCE [LARGE SCALE GENOMIC DNA]</scope>
    <source>
        <strain evidence="3 4">SCRP249</strain>
    </source>
</reference>
<dbReference type="GO" id="GO:0051959">
    <property type="term" value="F:dynein light intermediate chain binding"/>
    <property type="evidence" value="ECO:0007669"/>
    <property type="project" value="InterPro"/>
</dbReference>
<dbReference type="PANTHER" id="PTHR46961:SF8">
    <property type="entry name" value="DYNEIN AXONEMAL HEAVY CHAIN 7"/>
    <property type="match status" value="1"/>
</dbReference>
<dbReference type="GO" id="GO:0045505">
    <property type="term" value="F:dynein intermediate chain binding"/>
    <property type="evidence" value="ECO:0007669"/>
    <property type="project" value="InterPro"/>
</dbReference>
<dbReference type="Proteomes" id="UP000429607">
    <property type="component" value="Unassembled WGS sequence"/>
</dbReference>
<dbReference type="InterPro" id="IPR035699">
    <property type="entry name" value="AAA_6"/>
</dbReference>
<dbReference type="AlphaFoldDB" id="A0A6A3N6H5"/>
<evidence type="ECO:0000256" key="1">
    <source>
        <dbReference type="SAM" id="MobiDB-lite"/>
    </source>
</evidence>
<name>A0A6A3N6H5_9STRA</name>
<dbReference type="InterPro" id="IPR043157">
    <property type="entry name" value="Dynein_AAA1S"/>
</dbReference>
<organism evidence="3 4">
    <name type="scientific">Phytophthora rubi</name>
    <dbReference type="NCBI Taxonomy" id="129364"/>
    <lineage>
        <taxon>Eukaryota</taxon>
        <taxon>Sar</taxon>
        <taxon>Stramenopiles</taxon>
        <taxon>Oomycota</taxon>
        <taxon>Peronosporomycetes</taxon>
        <taxon>Peronosporales</taxon>
        <taxon>Peronosporaceae</taxon>
        <taxon>Phytophthora</taxon>
    </lineage>
</organism>
<feature type="region of interest" description="Disordered" evidence="1">
    <location>
        <begin position="96"/>
        <end position="124"/>
    </location>
</feature>
<dbReference type="GO" id="GO:0030286">
    <property type="term" value="C:dynein complex"/>
    <property type="evidence" value="ECO:0007669"/>
    <property type="project" value="InterPro"/>
</dbReference>
<sequence>MNPGYAGRTELPGNLKMCFRHVSMMVPDYALISEIMLFAEGFGDARFVAQNMQALHSQQRAAFATVPRRPCENIPKFLADDLPLFHAIVLDLFPDTDIPPNDHGDPQASLEEEITKAGLQNVPT</sequence>
<dbReference type="Gene3D" id="3.40.50.300">
    <property type="entry name" value="P-loop containing nucleotide triphosphate hydrolases"/>
    <property type="match status" value="1"/>
</dbReference>
<feature type="domain" description="Dynein heavy chain hydrolytic ATP-binding dynein motor region" evidence="2">
    <location>
        <begin position="73"/>
        <end position="121"/>
    </location>
</feature>
<dbReference type="PANTHER" id="PTHR46961">
    <property type="entry name" value="DYNEIN HEAVY CHAIN 1, AXONEMAL-LIKE PROTEIN"/>
    <property type="match status" value="1"/>
</dbReference>
<dbReference type="GO" id="GO:0007018">
    <property type="term" value="P:microtubule-based movement"/>
    <property type="evidence" value="ECO:0007669"/>
    <property type="project" value="InterPro"/>
</dbReference>
<feature type="domain" description="Dynein heavy chain hydrolytic ATP-binding dynein motor region" evidence="2">
    <location>
        <begin position="1"/>
        <end position="59"/>
    </location>
</feature>